<dbReference type="Proteomes" id="UP001472677">
    <property type="component" value="Unassembled WGS sequence"/>
</dbReference>
<evidence type="ECO:0000313" key="2">
    <source>
        <dbReference type="Proteomes" id="UP001472677"/>
    </source>
</evidence>
<reference evidence="1 2" key="1">
    <citation type="journal article" date="2024" name="G3 (Bethesda)">
        <title>Genome assembly of Hibiscus sabdariffa L. provides insights into metabolisms of medicinal natural products.</title>
        <authorList>
            <person name="Kim T."/>
        </authorList>
    </citation>
    <scope>NUCLEOTIDE SEQUENCE [LARGE SCALE GENOMIC DNA]</scope>
    <source>
        <strain evidence="1">TK-2024</strain>
        <tissue evidence="1">Old leaves</tissue>
    </source>
</reference>
<proteinExistence type="predicted"/>
<protein>
    <submittedName>
        <fullName evidence="1">Uncharacterized protein</fullName>
    </submittedName>
</protein>
<organism evidence="1 2">
    <name type="scientific">Hibiscus sabdariffa</name>
    <name type="common">roselle</name>
    <dbReference type="NCBI Taxonomy" id="183260"/>
    <lineage>
        <taxon>Eukaryota</taxon>
        <taxon>Viridiplantae</taxon>
        <taxon>Streptophyta</taxon>
        <taxon>Embryophyta</taxon>
        <taxon>Tracheophyta</taxon>
        <taxon>Spermatophyta</taxon>
        <taxon>Magnoliopsida</taxon>
        <taxon>eudicotyledons</taxon>
        <taxon>Gunneridae</taxon>
        <taxon>Pentapetalae</taxon>
        <taxon>rosids</taxon>
        <taxon>malvids</taxon>
        <taxon>Malvales</taxon>
        <taxon>Malvaceae</taxon>
        <taxon>Malvoideae</taxon>
        <taxon>Hibiscus</taxon>
    </lineage>
</organism>
<gene>
    <name evidence="1" type="ORF">V6N12_033270</name>
</gene>
<keyword evidence="2" id="KW-1185">Reference proteome</keyword>
<sequence>MVAEPGVVVRDAGVSGKVGRLNDVGDGIVVRTGNVVVPREIGKGGVVSGEVGEGVEESVGAGDNAVGGDAWTLDGIANEFIEFYTKLIGTEDREVHGSTVDELRDLLKYSLLADALLALCKDASNDEIRAALFKMGKDKSPGPDGYTTGFFQTA</sequence>
<dbReference type="EMBL" id="JBBPBM010000146">
    <property type="protein sequence ID" value="KAK8504054.1"/>
    <property type="molecule type" value="Genomic_DNA"/>
</dbReference>
<comment type="caution">
    <text evidence="1">The sequence shown here is derived from an EMBL/GenBank/DDBJ whole genome shotgun (WGS) entry which is preliminary data.</text>
</comment>
<evidence type="ECO:0000313" key="1">
    <source>
        <dbReference type="EMBL" id="KAK8504054.1"/>
    </source>
</evidence>
<accession>A0ABR2BAC1</accession>
<name>A0ABR2BAC1_9ROSI</name>